<reference evidence="2" key="1">
    <citation type="submission" date="2020-01" db="EMBL/GenBank/DDBJ databases">
        <title>Whole-genome analyses of novel actinobacteria.</title>
        <authorList>
            <person name="Sahin N."/>
        </authorList>
    </citation>
    <scope>NUCLEOTIDE SEQUENCE</scope>
    <source>
        <strain evidence="2">YC537</strain>
    </source>
</reference>
<name>A0A964URI1_9ACTN</name>
<dbReference type="AlphaFoldDB" id="A0A964URI1"/>
<evidence type="ECO:0000256" key="1">
    <source>
        <dbReference type="SAM" id="Phobius"/>
    </source>
</evidence>
<evidence type="ECO:0000313" key="2">
    <source>
        <dbReference type="EMBL" id="NBE54104.1"/>
    </source>
</evidence>
<evidence type="ECO:0000313" key="3">
    <source>
        <dbReference type="Proteomes" id="UP000598297"/>
    </source>
</evidence>
<dbReference type="OrthoDB" id="5198533at2"/>
<dbReference type="RefSeq" id="WP_161700601.1">
    <property type="nucleotide sequence ID" value="NZ_JAAAHS010000190.1"/>
</dbReference>
<sequence length="212" mass="22226">MWYAQNSGRRTRQLLGDGAVLLWTALWAAVAMIAYRLAQMVFRPLPNTGAGHGLGPGSAGSGSGFGQVGRSAAKVPLVGERLDAALRDMAGAGDRLAQAGDSSRAVVEVLTAVGAAGVFLLPVGLVLALWLPRRLRWSRQAAAAHELGASEDGRELLALRALMRPLDELARTATTLQDATPGSLAEGWREGDPETLDALAEAELVRLGLRTA</sequence>
<dbReference type="EMBL" id="JAAAHS010000190">
    <property type="protein sequence ID" value="NBE54104.1"/>
    <property type="molecule type" value="Genomic_DNA"/>
</dbReference>
<protein>
    <submittedName>
        <fullName evidence="2">Uncharacterized protein</fullName>
    </submittedName>
</protein>
<keyword evidence="3" id="KW-1185">Reference proteome</keyword>
<comment type="caution">
    <text evidence="2">The sequence shown here is derived from an EMBL/GenBank/DDBJ whole genome shotgun (WGS) entry which is preliminary data.</text>
</comment>
<feature type="transmembrane region" description="Helical" evidence="1">
    <location>
        <begin position="109"/>
        <end position="131"/>
    </location>
</feature>
<organism evidence="2 3">
    <name type="scientific">Streptomyces boluensis</name>
    <dbReference type="NCBI Taxonomy" id="1775135"/>
    <lineage>
        <taxon>Bacteria</taxon>
        <taxon>Bacillati</taxon>
        <taxon>Actinomycetota</taxon>
        <taxon>Actinomycetes</taxon>
        <taxon>Kitasatosporales</taxon>
        <taxon>Streptomycetaceae</taxon>
        <taxon>Streptomyces</taxon>
    </lineage>
</organism>
<feature type="transmembrane region" description="Helical" evidence="1">
    <location>
        <begin position="20"/>
        <end position="38"/>
    </location>
</feature>
<proteinExistence type="predicted"/>
<accession>A0A964URI1</accession>
<keyword evidence="1" id="KW-1133">Transmembrane helix</keyword>
<gene>
    <name evidence="2" type="ORF">GUY60_22325</name>
</gene>
<keyword evidence="1" id="KW-0812">Transmembrane</keyword>
<dbReference type="Proteomes" id="UP000598297">
    <property type="component" value="Unassembled WGS sequence"/>
</dbReference>
<keyword evidence="1" id="KW-0472">Membrane</keyword>